<proteinExistence type="predicted"/>
<comment type="subcellular location">
    <subcellularLocation>
        <location evidence="1">Membrane</location>
        <topology evidence="1">Multi-pass membrane protein</topology>
    </subcellularLocation>
</comment>
<dbReference type="SUPFAM" id="SSF49482">
    <property type="entry name" value="Aromatic compound dioxygenase"/>
    <property type="match status" value="1"/>
</dbReference>
<dbReference type="EMBL" id="NIDN02000076">
    <property type="protein sequence ID" value="RLL97485.1"/>
    <property type="molecule type" value="Genomic_DNA"/>
</dbReference>
<evidence type="ECO:0000313" key="6">
    <source>
        <dbReference type="Proteomes" id="UP000215289"/>
    </source>
</evidence>
<feature type="transmembrane region" description="Helical" evidence="2">
    <location>
        <begin position="519"/>
        <end position="539"/>
    </location>
</feature>
<dbReference type="GO" id="GO:0016702">
    <property type="term" value="F:oxidoreductase activity, acting on single donors with incorporation of molecular oxygen, incorporation of two atoms of oxygen"/>
    <property type="evidence" value="ECO:0007669"/>
    <property type="project" value="InterPro"/>
</dbReference>
<evidence type="ECO:0000256" key="2">
    <source>
        <dbReference type="SAM" id="Phobius"/>
    </source>
</evidence>
<feature type="chain" id="PRO_5019288118" description="Major facilitator superfamily (MFS) profile domain-containing protein" evidence="3">
    <location>
        <begin position="22"/>
        <end position="580"/>
    </location>
</feature>
<dbReference type="InterPro" id="IPR011701">
    <property type="entry name" value="MFS"/>
</dbReference>
<dbReference type="AlphaFoldDB" id="A0A421D5T1"/>
<feature type="transmembrane region" description="Helical" evidence="2">
    <location>
        <begin position="455"/>
        <end position="474"/>
    </location>
</feature>
<dbReference type="Gene3D" id="2.60.130.10">
    <property type="entry name" value="Aromatic compound dioxygenase"/>
    <property type="match status" value="1"/>
</dbReference>
<name>A0A421D5T1_9EURO</name>
<feature type="signal peptide" evidence="3">
    <location>
        <begin position="1"/>
        <end position="21"/>
    </location>
</feature>
<keyword evidence="2" id="KW-1133">Transmembrane helix</keyword>
<comment type="caution">
    <text evidence="5">The sequence shown here is derived from an EMBL/GenBank/DDBJ whole genome shotgun (WGS) entry which is preliminary data.</text>
</comment>
<keyword evidence="2" id="KW-0812">Transmembrane</keyword>
<accession>A0A421D5T1</accession>
<dbReference type="Gene3D" id="1.20.1250.20">
    <property type="entry name" value="MFS general substrate transporter like domains"/>
    <property type="match status" value="1"/>
</dbReference>
<evidence type="ECO:0000256" key="1">
    <source>
        <dbReference type="ARBA" id="ARBA00004141"/>
    </source>
</evidence>
<dbReference type="PROSITE" id="PS50850">
    <property type="entry name" value="MFS"/>
    <property type="match status" value="1"/>
</dbReference>
<evidence type="ECO:0000256" key="3">
    <source>
        <dbReference type="SAM" id="SignalP"/>
    </source>
</evidence>
<dbReference type="InterPro" id="IPR020846">
    <property type="entry name" value="MFS_dom"/>
</dbReference>
<protein>
    <recommendedName>
        <fullName evidence="4">Major facilitator superfamily (MFS) profile domain-containing protein</fullName>
    </recommendedName>
</protein>
<feature type="transmembrane region" description="Helical" evidence="2">
    <location>
        <begin position="551"/>
        <end position="570"/>
    </location>
</feature>
<dbReference type="GO" id="GO:0005506">
    <property type="term" value="F:iron ion binding"/>
    <property type="evidence" value="ECO:0007669"/>
    <property type="project" value="InterPro"/>
</dbReference>
<dbReference type="OrthoDB" id="121380at2759"/>
<keyword evidence="3" id="KW-0732">Signal</keyword>
<keyword evidence="2" id="KW-0472">Membrane</keyword>
<feature type="transmembrane region" description="Helical" evidence="2">
    <location>
        <begin position="480"/>
        <end position="507"/>
    </location>
</feature>
<dbReference type="PANTHER" id="PTHR34315">
    <property type="match status" value="1"/>
</dbReference>
<dbReference type="GO" id="GO:0022857">
    <property type="term" value="F:transmembrane transporter activity"/>
    <property type="evidence" value="ECO:0007669"/>
    <property type="project" value="InterPro"/>
</dbReference>
<keyword evidence="6" id="KW-1185">Reference proteome</keyword>
<reference evidence="5 6" key="1">
    <citation type="submission" date="2018-08" db="EMBL/GenBank/DDBJ databases">
        <title>Draft genome sequences of two Aspergillus turcosus clinical strains isolated from bronchoalveolar lavage fluid: one azole-susceptible and the other azole-resistant.</title>
        <authorList>
            <person name="Parent-Michaud M."/>
            <person name="Dufresne P.J."/>
            <person name="Fournier E."/>
            <person name="Martineau C."/>
            <person name="Moreira S."/>
            <person name="Perkins V."/>
            <person name="De Repentigny L."/>
            <person name="Dufresne S.F."/>
        </authorList>
    </citation>
    <scope>NUCLEOTIDE SEQUENCE [LARGE SCALE GENOMIC DNA]</scope>
    <source>
        <strain evidence="5">HMR AF 1038</strain>
    </source>
</reference>
<dbReference type="SUPFAM" id="SSF103473">
    <property type="entry name" value="MFS general substrate transporter"/>
    <property type="match status" value="1"/>
</dbReference>
<dbReference type="Proteomes" id="UP000215289">
    <property type="component" value="Unassembled WGS sequence"/>
</dbReference>
<evidence type="ECO:0000259" key="4">
    <source>
        <dbReference type="PROSITE" id="PS50850"/>
    </source>
</evidence>
<organism evidence="5 6">
    <name type="scientific">Aspergillus turcosus</name>
    <dbReference type="NCBI Taxonomy" id="1245748"/>
    <lineage>
        <taxon>Eukaryota</taxon>
        <taxon>Fungi</taxon>
        <taxon>Dikarya</taxon>
        <taxon>Ascomycota</taxon>
        <taxon>Pezizomycotina</taxon>
        <taxon>Eurotiomycetes</taxon>
        <taxon>Eurotiomycetidae</taxon>
        <taxon>Eurotiales</taxon>
        <taxon>Aspergillaceae</taxon>
        <taxon>Aspergillus</taxon>
        <taxon>Aspergillus subgen. Fumigati</taxon>
    </lineage>
</organism>
<gene>
    <name evidence="5" type="ORF">CFD26_100864</name>
</gene>
<dbReference type="Pfam" id="PF07690">
    <property type="entry name" value="MFS_1"/>
    <property type="match status" value="1"/>
</dbReference>
<dbReference type="InterPro" id="IPR015889">
    <property type="entry name" value="Intradiol_dOase_core"/>
</dbReference>
<dbReference type="PANTHER" id="PTHR34315:SF1">
    <property type="entry name" value="INTRADIOL RING-CLEAVAGE DIOXYGENASES DOMAIN-CONTAINING PROTEIN-RELATED"/>
    <property type="match status" value="1"/>
</dbReference>
<evidence type="ECO:0000313" key="5">
    <source>
        <dbReference type="EMBL" id="RLL97485.1"/>
    </source>
</evidence>
<dbReference type="InterPro" id="IPR036259">
    <property type="entry name" value="MFS_trans_sf"/>
</dbReference>
<sequence>MVQLASTIVAAVAVLASVSLAHPGHNVKAEAAERAAFLKRSNVARGWGGCLAELKARGLESRSINRRQRAVEMLRRSKGLETRAPFLKAHDLTALNTSHESSLDVDLFSNPSVLFSSNATCVPASDVTQGPYYVSGELIHSDITEDQAGVPLYVDVQMVDSSTCEPVTVSTWTSGTAMLLGNGNSNDDSNLDATFLRGLQKTDDEGVAQFQTIFPGHYTGRATHIHVLTHSLNETTINANNTIKGLYTAHSAHVAHRRKTIRYLRPPAPHTRRLLPPRLRPDDGLAVKGILPGASFSRRLQRYRRRGYISACDGVYTWLVQPAARRRVRDCLDGVESWWGGVPDYGESVDGEGRVWVDDADRRVCDPGVAGGCEFDGARAGDEDEDGWRARARARAQSGGVGEAVSRGEDGAACAGAVDAGMSAALAEYLVAMLSAGSLFGRLAAGVLSDRVGAYNIFVCVVFLAGVLVLGLWIPASGNAAIIVFAVVFGFASGAYVSLPPALVVGISPLEEIGYRTGLLFLFSSVGGLTSSPIGGAILQRDGGSYTGMKVFAGVMLLVGTGFVMAARVVQTGWVLKAKF</sequence>
<feature type="domain" description="Major facilitator superfamily (MFS) profile" evidence="4">
    <location>
        <begin position="388"/>
        <end position="580"/>
    </location>
</feature>
<dbReference type="GO" id="GO:0016020">
    <property type="term" value="C:membrane"/>
    <property type="evidence" value="ECO:0007669"/>
    <property type="project" value="UniProtKB-SubCell"/>
</dbReference>